<accession>A0A916RPE1</accession>
<reference evidence="1" key="2">
    <citation type="submission" date="2020-09" db="EMBL/GenBank/DDBJ databases">
        <authorList>
            <person name="Sun Q."/>
            <person name="Zhou Y."/>
        </authorList>
    </citation>
    <scope>NUCLEOTIDE SEQUENCE</scope>
    <source>
        <strain evidence="1">CGMCC 1.15320</strain>
    </source>
</reference>
<keyword evidence="2" id="KW-1185">Reference proteome</keyword>
<name>A0A916RPE1_9HYPH</name>
<comment type="caution">
    <text evidence="1">The sequence shown here is derived from an EMBL/GenBank/DDBJ whole genome shotgun (WGS) entry which is preliminary data.</text>
</comment>
<dbReference type="Proteomes" id="UP000636264">
    <property type="component" value="Unassembled WGS sequence"/>
</dbReference>
<evidence type="ECO:0000313" key="1">
    <source>
        <dbReference type="EMBL" id="GGA63772.1"/>
    </source>
</evidence>
<dbReference type="EMBL" id="BMIF01000004">
    <property type="protein sequence ID" value="GGA63772.1"/>
    <property type="molecule type" value="Genomic_DNA"/>
</dbReference>
<proteinExistence type="predicted"/>
<reference evidence="1" key="1">
    <citation type="journal article" date="2014" name="Int. J. Syst. Evol. Microbiol.">
        <title>Complete genome sequence of Corynebacterium casei LMG S-19264T (=DSM 44701T), isolated from a smear-ripened cheese.</title>
        <authorList>
            <consortium name="US DOE Joint Genome Institute (JGI-PGF)"/>
            <person name="Walter F."/>
            <person name="Albersmeier A."/>
            <person name="Kalinowski J."/>
            <person name="Ruckert C."/>
        </authorList>
    </citation>
    <scope>NUCLEOTIDE SEQUENCE</scope>
    <source>
        <strain evidence="1">CGMCC 1.15320</strain>
    </source>
</reference>
<evidence type="ECO:0000313" key="2">
    <source>
        <dbReference type="Proteomes" id="UP000636264"/>
    </source>
</evidence>
<dbReference type="AlphaFoldDB" id="A0A916RPE1"/>
<protein>
    <submittedName>
        <fullName evidence="1">Uncharacterized protein</fullName>
    </submittedName>
</protein>
<gene>
    <name evidence="1" type="ORF">GCM10011385_16990</name>
</gene>
<sequence length="95" mass="10489">MALVGDRELDTAAVLVRNTARDEGPVLKGPDELGHMRPLYDEFLTEDVLADPRIVRDGPQHRKLAGLYVAIAVLPKVAFIDFHLGKAQQETDVRG</sequence>
<organism evidence="1 2">
    <name type="scientific">Nitratireductor aestuarii</name>
    <dbReference type="NCBI Taxonomy" id="1735103"/>
    <lineage>
        <taxon>Bacteria</taxon>
        <taxon>Pseudomonadati</taxon>
        <taxon>Pseudomonadota</taxon>
        <taxon>Alphaproteobacteria</taxon>
        <taxon>Hyphomicrobiales</taxon>
        <taxon>Phyllobacteriaceae</taxon>
        <taxon>Nitratireductor</taxon>
    </lineage>
</organism>